<dbReference type="InterPro" id="IPR035965">
    <property type="entry name" value="PAS-like_dom_sf"/>
</dbReference>
<organism evidence="5 6">
    <name type="scientific">Thiohalorhabdus methylotrophus</name>
    <dbReference type="NCBI Taxonomy" id="3242694"/>
    <lineage>
        <taxon>Bacteria</taxon>
        <taxon>Pseudomonadati</taxon>
        <taxon>Pseudomonadota</taxon>
        <taxon>Gammaproteobacteria</taxon>
        <taxon>Thiohalorhabdales</taxon>
        <taxon>Thiohalorhabdaceae</taxon>
        <taxon>Thiohalorhabdus</taxon>
    </lineage>
</organism>
<dbReference type="PROSITE" id="PS50112">
    <property type="entry name" value="PAS"/>
    <property type="match status" value="1"/>
</dbReference>
<dbReference type="InterPro" id="IPR000700">
    <property type="entry name" value="PAS-assoc_C"/>
</dbReference>
<protein>
    <submittedName>
        <fullName evidence="5">Diguanylate cyclase</fullName>
        <ecNumber evidence="5">2.7.7.65</ecNumber>
    </submittedName>
</protein>
<keyword evidence="1" id="KW-0812">Transmembrane</keyword>
<dbReference type="EMBL" id="JBGUAW010000001">
    <property type="protein sequence ID" value="MFA9459532.1"/>
    <property type="molecule type" value="Genomic_DNA"/>
</dbReference>
<evidence type="ECO:0000259" key="2">
    <source>
        <dbReference type="PROSITE" id="PS50112"/>
    </source>
</evidence>
<dbReference type="PANTHER" id="PTHR46663">
    <property type="entry name" value="DIGUANYLATE CYCLASE DGCT-RELATED"/>
    <property type="match status" value="1"/>
</dbReference>
<dbReference type="Pfam" id="PF13426">
    <property type="entry name" value="PAS_9"/>
    <property type="match status" value="1"/>
</dbReference>
<evidence type="ECO:0000313" key="6">
    <source>
        <dbReference type="Proteomes" id="UP001575181"/>
    </source>
</evidence>
<dbReference type="GO" id="GO:0052621">
    <property type="term" value="F:diguanylate cyclase activity"/>
    <property type="evidence" value="ECO:0007669"/>
    <property type="project" value="UniProtKB-EC"/>
</dbReference>
<feature type="transmembrane region" description="Helical" evidence="1">
    <location>
        <begin position="12"/>
        <end position="35"/>
    </location>
</feature>
<dbReference type="NCBIfam" id="TIGR00254">
    <property type="entry name" value="GGDEF"/>
    <property type="match status" value="1"/>
</dbReference>
<dbReference type="SUPFAM" id="SSF55073">
    <property type="entry name" value="Nucleotide cyclase"/>
    <property type="match status" value="1"/>
</dbReference>
<dbReference type="InterPro" id="IPR000014">
    <property type="entry name" value="PAS"/>
</dbReference>
<name>A0ABV4TR95_9GAMM</name>
<dbReference type="InterPro" id="IPR001610">
    <property type="entry name" value="PAC"/>
</dbReference>
<dbReference type="CDD" id="cd00130">
    <property type="entry name" value="PAS"/>
    <property type="match status" value="1"/>
</dbReference>
<dbReference type="SMART" id="SM00091">
    <property type="entry name" value="PAS"/>
    <property type="match status" value="1"/>
</dbReference>
<dbReference type="CDD" id="cd01949">
    <property type="entry name" value="GGDEF"/>
    <property type="match status" value="1"/>
</dbReference>
<dbReference type="Gene3D" id="3.30.70.270">
    <property type="match status" value="1"/>
</dbReference>
<dbReference type="SMART" id="SM00267">
    <property type="entry name" value="GGDEF"/>
    <property type="match status" value="1"/>
</dbReference>
<dbReference type="SMART" id="SM00086">
    <property type="entry name" value="PAC"/>
    <property type="match status" value="1"/>
</dbReference>
<keyword evidence="5" id="KW-0548">Nucleotidyltransferase</keyword>
<gene>
    <name evidence="5" type="ORF">ACERLL_01660</name>
</gene>
<evidence type="ECO:0000256" key="1">
    <source>
        <dbReference type="SAM" id="Phobius"/>
    </source>
</evidence>
<dbReference type="InterPro" id="IPR029787">
    <property type="entry name" value="Nucleotide_cyclase"/>
</dbReference>
<dbReference type="Proteomes" id="UP001575181">
    <property type="component" value="Unassembled WGS sequence"/>
</dbReference>
<comment type="caution">
    <text evidence="5">The sequence shown here is derived from an EMBL/GenBank/DDBJ whole genome shotgun (WGS) entry which is preliminary data.</text>
</comment>
<dbReference type="CDD" id="cd12915">
    <property type="entry name" value="PDC2_DGC_like"/>
    <property type="match status" value="1"/>
</dbReference>
<dbReference type="InterPro" id="IPR000160">
    <property type="entry name" value="GGDEF_dom"/>
</dbReference>
<dbReference type="InterPro" id="IPR043128">
    <property type="entry name" value="Rev_trsase/Diguanyl_cyclase"/>
</dbReference>
<feature type="domain" description="PAS" evidence="2">
    <location>
        <begin position="319"/>
        <end position="382"/>
    </location>
</feature>
<dbReference type="SUPFAM" id="SSF55785">
    <property type="entry name" value="PYP-like sensor domain (PAS domain)"/>
    <property type="match status" value="1"/>
</dbReference>
<dbReference type="NCBIfam" id="TIGR00229">
    <property type="entry name" value="sensory_box"/>
    <property type="match status" value="1"/>
</dbReference>
<feature type="domain" description="GGDEF" evidence="4">
    <location>
        <begin position="469"/>
        <end position="598"/>
    </location>
</feature>
<dbReference type="EC" id="2.7.7.65" evidence="5"/>
<dbReference type="Gene3D" id="3.30.450.20">
    <property type="entry name" value="PAS domain"/>
    <property type="match status" value="3"/>
</dbReference>
<evidence type="ECO:0000259" key="4">
    <source>
        <dbReference type="PROSITE" id="PS50887"/>
    </source>
</evidence>
<accession>A0ABV4TR95</accession>
<dbReference type="RefSeq" id="WP_373654316.1">
    <property type="nucleotide sequence ID" value="NZ_JBGUAW010000001.1"/>
</dbReference>
<dbReference type="Pfam" id="PF00990">
    <property type="entry name" value="GGDEF"/>
    <property type="match status" value="1"/>
</dbReference>
<dbReference type="PROSITE" id="PS50113">
    <property type="entry name" value="PAC"/>
    <property type="match status" value="1"/>
</dbReference>
<keyword evidence="1" id="KW-0472">Membrane</keyword>
<reference evidence="5 6" key="1">
    <citation type="submission" date="2024-08" db="EMBL/GenBank/DDBJ databases">
        <title>Whole-genome sequencing of halo(alkali)philic microorganisms from hypersaline lakes.</title>
        <authorList>
            <person name="Sorokin D.Y."/>
            <person name="Merkel A.Y."/>
            <person name="Messina E."/>
            <person name="Yakimov M."/>
        </authorList>
    </citation>
    <scope>NUCLEOTIDE SEQUENCE [LARGE SCALE GENOMIC DNA]</scope>
    <source>
        <strain evidence="5 6">Cl-TMA</strain>
    </source>
</reference>
<evidence type="ECO:0000259" key="3">
    <source>
        <dbReference type="PROSITE" id="PS50113"/>
    </source>
</evidence>
<proteinExistence type="predicted"/>
<dbReference type="PANTHER" id="PTHR46663:SF3">
    <property type="entry name" value="SLL0267 PROTEIN"/>
    <property type="match status" value="1"/>
</dbReference>
<dbReference type="InterPro" id="IPR052163">
    <property type="entry name" value="DGC-Regulatory_Protein"/>
</dbReference>
<sequence>MTPHVRARKGAIGLWVAVFIGILVLVGAELTTSYFQAVAQSTRHARNLAHLLSERLSGTLHEADLVLRGLEMRLEPAQLGGGTLPEAQKTRLRGLLRQQVEFLAFAHSMTLYGPEGGVRLRAGATDEALPLADPAGFVQAGDTGAGMLRDASRGMEVVLVRRIRAPDGRVVAFADCRIRPAYFRRKLAELGLDGSQSVAILDEALHLVARRPPAAEQRGAALRSAPLDTRLSRGEVTGQLRATLPVNGKPRNYAFRKVEGYPFLVLVGASPMELLGPWGLKIATYLGGTALLVTLLLLLMRGQLRNLRLAREVQTRLVALEAADDMVMITGPDGTIEYVNPSFEQTTGYSEREVRGRYPSFLKSPEQDEAVYEELWRRIRAGKSWKGELVNRRKDGRPFTGEQTIAPVKDEGGAIIRFVAVMRDITERKHMERQLEHRATHDPLTGAYNRLKFQELLEQEREKAERYGRSFSVILLDIDHFKRVNDVHGHPVGDLVLEGVTGVLEERLRASDVLARWGGEEFIVLLPETALPNARKVAEDLRISLEAASMPEAPPVTASFGVAELKGGEAGQELLRRVDSALYRAKEAGRNRVREAPGQSPS</sequence>
<keyword evidence="1" id="KW-1133">Transmembrane helix</keyword>
<evidence type="ECO:0000313" key="5">
    <source>
        <dbReference type="EMBL" id="MFA9459532.1"/>
    </source>
</evidence>
<keyword evidence="6" id="KW-1185">Reference proteome</keyword>
<keyword evidence="5" id="KW-0808">Transferase</keyword>
<dbReference type="PROSITE" id="PS50887">
    <property type="entry name" value="GGDEF"/>
    <property type="match status" value="1"/>
</dbReference>
<feature type="domain" description="PAC" evidence="3">
    <location>
        <begin position="383"/>
        <end position="437"/>
    </location>
</feature>